<organism evidence="3 4">
    <name type="scientific">Candidatus Entotheonella gemina</name>
    <dbReference type="NCBI Taxonomy" id="1429439"/>
    <lineage>
        <taxon>Bacteria</taxon>
        <taxon>Pseudomonadati</taxon>
        <taxon>Nitrospinota/Tectimicrobiota group</taxon>
        <taxon>Candidatus Tectimicrobiota</taxon>
        <taxon>Candidatus Entotheonellia</taxon>
        <taxon>Candidatus Entotheonellales</taxon>
        <taxon>Candidatus Entotheonellaceae</taxon>
        <taxon>Candidatus Entotheonella</taxon>
    </lineage>
</organism>
<dbReference type="SUPFAM" id="SSF52540">
    <property type="entry name" value="P-loop containing nucleoside triphosphate hydrolases"/>
    <property type="match status" value="1"/>
</dbReference>
<accession>W4L2D4</accession>
<dbReference type="SMART" id="SM00173">
    <property type="entry name" value="RAS"/>
    <property type="match status" value="1"/>
</dbReference>
<sequence length="124" mass="13780">FAEKEMTIRDQEVTLLLWDIAGAEDHFTVPTSYIRGAAGYMLVIDGTRVETLERGLELISQVENSLGKLPFVTLLNKSDLSEQWQLTDEDIARITAHGCQALRCSARTGEGVETAFHTLVTQII</sequence>
<protein>
    <recommendedName>
        <fullName evidence="5">GTP-binding protein</fullName>
    </recommendedName>
</protein>
<keyword evidence="2" id="KW-0342">GTP-binding</keyword>
<dbReference type="PANTHER" id="PTHR47977">
    <property type="entry name" value="RAS-RELATED PROTEIN RAB"/>
    <property type="match status" value="1"/>
</dbReference>
<dbReference type="InterPro" id="IPR050227">
    <property type="entry name" value="Rab"/>
</dbReference>
<name>W4L2D4_9BACT</name>
<dbReference type="HOGENOM" id="CLU_1997258_0_0_7"/>
<keyword evidence="4" id="KW-1185">Reference proteome</keyword>
<gene>
    <name evidence="3" type="ORF">ETSY2_54180</name>
</gene>
<reference evidence="3 4" key="1">
    <citation type="journal article" date="2014" name="Nature">
        <title>An environmental bacterial taxon with a large and distinct metabolic repertoire.</title>
        <authorList>
            <person name="Wilson M.C."/>
            <person name="Mori T."/>
            <person name="Ruckert C."/>
            <person name="Uria A.R."/>
            <person name="Helf M.J."/>
            <person name="Takada K."/>
            <person name="Gernert C."/>
            <person name="Steffens U.A."/>
            <person name="Heycke N."/>
            <person name="Schmitt S."/>
            <person name="Rinke C."/>
            <person name="Helfrich E.J."/>
            <person name="Brachmann A.O."/>
            <person name="Gurgui C."/>
            <person name="Wakimoto T."/>
            <person name="Kracht M."/>
            <person name="Crusemann M."/>
            <person name="Hentschel U."/>
            <person name="Abe I."/>
            <person name="Matsunaga S."/>
            <person name="Kalinowski J."/>
            <person name="Takeyama H."/>
            <person name="Piel J."/>
        </authorList>
    </citation>
    <scope>NUCLEOTIDE SEQUENCE [LARGE SCALE GENOMIC DNA]</scope>
    <source>
        <strain evidence="4">TSY2</strain>
    </source>
</reference>
<evidence type="ECO:0000256" key="1">
    <source>
        <dbReference type="ARBA" id="ARBA00022741"/>
    </source>
</evidence>
<dbReference type="InterPro" id="IPR027417">
    <property type="entry name" value="P-loop_NTPase"/>
</dbReference>
<feature type="non-terminal residue" evidence="3">
    <location>
        <position position="1"/>
    </location>
</feature>
<keyword evidence="1" id="KW-0547">Nucleotide-binding</keyword>
<dbReference type="PRINTS" id="PR00449">
    <property type="entry name" value="RASTRNSFRMNG"/>
</dbReference>
<evidence type="ECO:0000313" key="3">
    <source>
        <dbReference type="EMBL" id="ETW92197.1"/>
    </source>
</evidence>
<dbReference type="GO" id="GO:0003924">
    <property type="term" value="F:GTPase activity"/>
    <property type="evidence" value="ECO:0007669"/>
    <property type="project" value="InterPro"/>
</dbReference>
<evidence type="ECO:0000256" key="2">
    <source>
        <dbReference type="ARBA" id="ARBA00023134"/>
    </source>
</evidence>
<dbReference type="GO" id="GO:0005525">
    <property type="term" value="F:GTP binding"/>
    <property type="evidence" value="ECO:0007669"/>
    <property type="project" value="UniProtKB-KW"/>
</dbReference>
<comment type="caution">
    <text evidence="3">The sequence shown here is derived from an EMBL/GenBank/DDBJ whole genome shotgun (WGS) entry which is preliminary data.</text>
</comment>
<evidence type="ECO:0008006" key="5">
    <source>
        <dbReference type="Google" id="ProtNLM"/>
    </source>
</evidence>
<dbReference type="Proteomes" id="UP000019140">
    <property type="component" value="Unassembled WGS sequence"/>
</dbReference>
<dbReference type="SMART" id="SM00175">
    <property type="entry name" value="RAB"/>
    <property type="match status" value="1"/>
</dbReference>
<dbReference type="InterPro" id="IPR001806">
    <property type="entry name" value="Small_GTPase"/>
</dbReference>
<dbReference type="Pfam" id="PF00071">
    <property type="entry name" value="Ras"/>
    <property type="match status" value="1"/>
</dbReference>
<dbReference type="AlphaFoldDB" id="W4L2D4"/>
<proteinExistence type="predicted"/>
<dbReference type="Gene3D" id="3.40.50.300">
    <property type="entry name" value="P-loop containing nucleotide triphosphate hydrolases"/>
    <property type="match status" value="1"/>
</dbReference>
<evidence type="ECO:0000313" key="4">
    <source>
        <dbReference type="Proteomes" id="UP000019140"/>
    </source>
</evidence>
<dbReference type="PROSITE" id="PS51419">
    <property type="entry name" value="RAB"/>
    <property type="match status" value="1"/>
</dbReference>
<dbReference type="EMBL" id="AZHX01003026">
    <property type="protein sequence ID" value="ETW92197.1"/>
    <property type="molecule type" value="Genomic_DNA"/>
</dbReference>